<evidence type="ECO:0000313" key="2">
    <source>
        <dbReference type="Proteomes" id="UP000183245"/>
    </source>
</evidence>
<dbReference type="SUPFAM" id="SSF100950">
    <property type="entry name" value="NagB/RpiA/CoA transferase-like"/>
    <property type="match status" value="1"/>
</dbReference>
<dbReference type="Proteomes" id="UP000183245">
    <property type="component" value="Unassembled WGS sequence"/>
</dbReference>
<dbReference type="EMBL" id="MNZT01000096">
    <property type="protein sequence ID" value="OIP96001.1"/>
    <property type="molecule type" value="Genomic_DNA"/>
</dbReference>
<accession>A0A1J5IFX6</accession>
<protein>
    <recommendedName>
        <fullName evidence="3">CoA-transferase</fullName>
    </recommendedName>
</protein>
<dbReference type="InterPro" id="IPR037171">
    <property type="entry name" value="NagB/RpiA_transferase-like"/>
</dbReference>
<reference evidence="1 2" key="1">
    <citation type="journal article" date="2016" name="Environ. Microbiol.">
        <title>Genomic resolution of a cold subsurface aquifer community provides metabolic insights for novel microbes adapted to high CO concentrations.</title>
        <authorList>
            <person name="Probst A.J."/>
            <person name="Castelle C.J."/>
            <person name="Singh A."/>
            <person name="Brown C.T."/>
            <person name="Anantharaman K."/>
            <person name="Sharon I."/>
            <person name="Hug L.A."/>
            <person name="Burstein D."/>
            <person name="Emerson J.B."/>
            <person name="Thomas B.C."/>
            <person name="Banfield J.F."/>
        </authorList>
    </citation>
    <scope>NUCLEOTIDE SEQUENCE [LARGE SCALE GENOMIC DNA]</scope>
    <source>
        <strain evidence="1">CG2_30_54_11</strain>
    </source>
</reference>
<dbReference type="Gene3D" id="3.40.1080.10">
    <property type="entry name" value="Glutaconate Coenzyme A-transferase"/>
    <property type="match status" value="1"/>
</dbReference>
<comment type="caution">
    <text evidence="1">The sequence shown here is derived from an EMBL/GenBank/DDBJ whole genome shotgun (WGS) entry which is preliminary data.</text>
</comment>
<evidence type="ECO:0000313" key="1">
    <source>
        <dbReference type="EMBL" id="OIP96001.1"/>
    </source>
</evidence>
<dbReference type="STRING" id="1817892.AUK40_05430"/>
<sequence length="268" mass="29713">MSKNYSTAQLMTCVIARDLSDSDRVAFGLHAGIGLGAALLAQKLHAPHLQIRHGLHESLKPALSPSAWTAEKRTESRVSYFESHDEMLLWGNPTGSQTFSSVFFISGLQIDRYGATNLVGIRNQASKPHIWLVRGPGSIGTPSAAWFCAKYYLFSFCHDLRTFVPKVDVVSVPGTDRLRALGYPKKFPRLCITPLGVFGWDNAEGTMKIISLHPGVTIDEVQERTGFELVRPDRVRTTEIPSSAEQKALKEIDPKGEIFKLDSTMLRD</sequence>
<name>A0A1J5IFX6_9BACT</name>
<proteinExistence type="predicted"/>
<dbReference type="AlphaFoldDB" id="A0A1J5IFX6"/>
<gene>
    <name evidence="1" type="ORF">AUK40_05430</name>
</gene>
<evidence type="ECO:0008006" key="3">
    <source>
        <dbReference type="Google" id="ProtNLM"/>
    </source>
</evidence>
<organism evidence="1 2">
    <name type="scientific">Candidatus Wirthbacteria bacterium CG2_30_54_11</name>
    <dbReference type="NCBI Taxonomy" id="1817892"/>
    <lineage>
        <taxon>Bacteria</taxon>
        <taxon>Candidatus Wirthbacteria</taxon>
    </lineage>
</organism>